<protein>
    <submittedName>
        <fullName evidence="2">Putative membrane protein</fullName>
    </submittedName>
</protein>
<gene>
    <name evidence="2" type="ORF">SAMN05192576_3864</name>
</gene>
<dbReference type="STRING" id="1005944.SAMN05192576_3864"/>
<keyword evidence="1" id="KW-0472">Membrane</keyword>
<keyword evidence="1" id="KW-1133">Transmembrane helix</keyword>
<feature type="transmembrane region" description="Helical" evidence="1">
    <location>
        <begin position="12"/>
        <end position="37"/>
    </location>
</feature>
<reference evidence="2 3" key="1">
    <citation type="submission" date="2016-10" db="EMBL/GenBank/DDBJ databases">
        <authorList>
            <person name="de Groot N.N."/>
        </authorList>
    </citation>
    <scope>NUCLEOTIDE SEQUENCE [LARGE SCALE GENOMIC DNA]</scope>
    <source>
        <strain evidence="2 3">CGMCC 1.11147</strain>
    </source>
</reference>
<keyword evidence="1" id="KW-0812">Transmembrane</keyword>
<organism evidence="2 3">
    <name type="scientific">Nocardioides szechwanensis</name>
    <dbReference type="NCBI Taxonomy" id="1005944"/>
    <lineage>
        <taxon>Bacteria</taxon>
        <taxon>Bacillati</taxon>
        <taxon>Actinomycetota</taxon>
        <taxon>Actinomycetes</taxon>
        <taxon>Propionibacteriales</taxon>
        <taxon>Nocardioidaceae</taxon>
        <taxon>Nocardioides</taxon>
    </lineage>
</organism>
<dbReference type="AlphaFoldDB" id="A0A1H0IPG2"/>
<dbReference type="EMBL" id="FNIC01000007">
    <property type="protein sequence ID" value="SDO33268.1"/>
    <property type="molecule type" value="Genomic_DNA"/>
</dbReference>
<sequence length="85" mass="9165">MMGGWYHDGGGWGGWLLMMLVMVAFWGLVVAAVVTLFRSSARPGSAGSPPAAHPDPQAILDERLARGDIDLEDYRARRAVLRGSP</sequence>
<accession>A0A1H0IPG2</accession>
<evidence type="ECO:0000313" key="2">
    <source>
        <dbReference type="EMBL" id="SDO33268.1"/>
    </source>
</evidence>
<evidence type="ECO:0000256" key="1">
    <source>
        <dbReference type="SAM" id="Phobius"/>
    </source>
</evidence>
<dbReference type="RefSeq" id="WP_091026428.1">
    <property type="nucleotide sequence ID" value="NZ_BKAE01000009.1"/>
</dbReference>
<proteinExistence type="predicted"/>
<keyword evidence="3" id="KW-1185">Reference proteome</keyword>
<name>A0A1H0IPG2_9ACTN</name>
<dbReference type="Proteomes" id="UP000199004">
    <property type="component" value="Unassembled WGS sequence"/>
</dbReference>
<dbReference type="OrthoDB" id="3748887at2"/>
<evidence type="ECO:0000313" key="3">
    <source>
        <dbReference type="Proteomes" id="UP000199004"/>
    </source>
</evidence>